<keyword evidence="9" id="KW-0472">Membrane</keyword>
<dbReference type="PANTHER" id="PTHR19300:SF5">
    <property type="entry name" value="BETA-1,4-GALACTOSYLTRANSFERASE 1"/>
    <property type="match status" value="1"/>
</dbReference>
<keyword evidence="4 12" id="KW-0328">Glycosyltransferase</keyword>
<dbReference type="Pfam" id="PF13733">
    <property type="entry name" value="Glyco_transf_7N"/>
    <property type="match status" value="1"/>
</dbReference>
<evidence type="ECO:0000256" key="4">
    <source>
        <dbReference type="ARBA" id="ARBA00022676"/>
    </source>
</evidence>
<evidence type="ECO:0000313" key="16">
    <source>
        <dbReference type="RefSeq" id="XP_042559454.1"/>
    </source>
</evidence>
<evidence type="ECO:0000256" key="8">
    <source>
        <dbReference type="ARBA" id="ARBA00022989"/>
    </source>
</evidence>
<keyword evidence="10 12" id="KW-0325">Glycoprotein</keyword>
<proteinExistence type="inferred from homology"/>
<keyword evidence="5 12" id="KW-0808">Transferase</keyword>
<keyword evidence="7 12" id="KW-0735">Signal-anchor</keyword>
<dbReference type="InterPro" id="IPR027791">
    <property type="entry name" value="Galactosyl_T_C"/>
</dbReference>
<organism evidence="15 16">
    <name type="scientific">Clupea harengus</name>
    <name type="common">Atlantic herring</name>
    <dbReference type="NCBI Taxonomy" id="7950"/>
    <lineage>
        <taxon>Eukaryota</taxon>
        <taxon>Metazoa</taxon>
        <taxon>Chordata</taxon>
        <taxon>Craniata</taxon>
        <taxon>Vertebrata</taxon>
        <taxon>Euteleostomi</taxon>
        <taxon>Actinopterygii</taxon>
        <taxon>Neopterygii</taxon>
        <taxon>Teleostei</taxon>
        <taxon>Clupei</taxon>
        <taxon>Clupeiformes</taxon>
        <taxon>Clupeoidei</taxon>
        <taxon>Clupeidae</taxon>
        <taxon>Clupea</taxon>
    </lineage>
</organism>
<evidence type="ECO:0000256" key="7">
    <source>
        <dbReference type="ARBA" id="ARBA00022968"/>
    </source>
</evidence>
<dbReference type="Pfam" id="PF02709">
    <property type="entry name" value="Glyco_transf_7C"/>
    <property type="match status" value="1"/>
</dbReference>
<dbReference type="InterPro" id="IPR027995">
    <property type="entry name" value="Galactosyl_T_N"/>
</dbReference>
<dbReference type="GO" id="GO:0005975">
    <property type="term" value="P:carbohydrate metabolic process"/>
    <property type="evidence" value="ECO:0007669"/>
    <property type="project" value="InterPro"/>
</dbReference>
<feature type="domain" description="Galactosyltransferase C-terminal" evidence="13">
    <location>
        <begin position="205"/>
        <end position="279"/>
    </location>
</feature>
<protein>
    <recommendedName>
        <fullName evidence="12">Beta-1,4-galactosyltransferase</fullName>
        <shortName evidence="12">Beta-1,4-GalTase</shortName>
        <ecNumber evidence="12">2.4.1.-</ecNumber>
    </recommendedName>
</protein>
<dbReference type="KEGG" id="char:105913336"/>
<dbReference type="RefSeq" id="XP_042559454.1">
    <property type="nucleotide sequence ID" value="XM_042703520.1"/>
</dbReference>
<dbReference type="AlphaFoldDB" id="A0A8M1KBZ5"/>
<name>A0A8M1KBZ5_CLUHA</name>
<comment type="similarity">
    <text evidence="3 12">Belongs to the glycosyltransferase 7 family.</text>
</comment>
<dbReference type="GO" id="GO:0008092">
    <property type="term" value="F:cytoskeletal protein binding"/>
    <property type="evidence" value="ECO:0007669"/>
    <property type="project" value="TreeGrafter"/>
</dbReference>
<dbReference type="InterPro" id="IPR003859">
    <property type="entry name" value="Galactosyl_T"/>
</dbReference>
<dbReference type="GO" id="GO:0032580">
    <property type="term" value="C:Golgi cisterna membrane"/>
    <property type="evidence" value="ECO:0007669"/>
    <property type="project" value="UniProtKB-UniRule"/>
</dbReference>
<keyword evidence="8" id="KW-1133">Transmembrane helix</keyword>
<sequence length="333" mass="38537">MFYIFNSDNGLSIFRILPQNTTRNQSKMFRQMVKNMTIELPKCPETSPLLVGPLKIEFNDSVTLDDIRAQNPALQLGGRWRPTNCIAQQKVAIIIPFRDRESHLKHWLHFLHPILQRQQLDYRVYVINQAGDTTFNKARLMDAGFLEALKEYDYDCFVFHDVDIIPMDDRNTYKCFSQPRHLAVALDKFGFRDEEGKCPINLHNLAVALDKFGFSLPYHWIYGGITALSKEQFMKINGFPTMYWGWGGEDDDISHRLSFKGMSISRPDAIVGRCKMIRHGRDELNQVNPKRHNNLAKTNETMDIDGINSLRYDVISINRTQLHTKITVDIGTP</sequence>
<evidence type="ECO:0000259" key="13">
    <source>
        <dbReference type="Pfam" id="PF02709"/>
    </source>
</evidence>
<keyword evidence="6" id="KW-0812">Transmembrane</keyword>
<keyword evidence="11 12" id="KW-0464">Manganese</keyword>
<feature type="domain" description="Galactosyltransferase N-terminal" evidence="14">
    <location>
        <begin position="43"/>
        <end position="175"/>
    </location>
</feature>
<dbReference type="GO" id="GO:0046872">
    <property type="term" value="F:metal ion binding"/>
    <property type="evidence" value="ECO:0007669"/>
    <property type="project" value="UniProtKB-UniRule"/>
</dbReference>
<dbReference type="Proteomes" id="UP000515152">
    <property type="component" value="Chromosome 24"/>
</dbReference>
<gene>
    <name evidence="16" type="primary">LOC105913336</name>
</gene>
<comment type="subcellular location">
    <subcellularLocation>
        <location evidence="1 12">Golgi apparatus membrane</location>
        <topology evidence="1 12">Single-pass type II membrane protein</topology>
    </subcellularLocation>
</comment>
<evidence type="ECO:0000256" key="3">
    <source>
        <dbReference type="ARBA" id="ARBA00005735"/>
    </source>
</evidence>
<dbReference type="UniPathway" id="UPA00378"/>
<evidence type="ECO:0000256" key="5">
    <source>
        <dbReference type="ARBA" id="ARBA00022679"/>
    </source>
</evidence>
<dbReference type="EC" id="2.4.1.-" evidence="12"/>
<dbReference type="GeneID" id="105913336"/>
<keyword evidence="15" id="KW-1185">Reference proteome</keyword>
<keyword evidence="12" id="KW-0479">Metal-binding</keyword>
<dbReference type="GO" id="GO:0006487">
    <property type="term" value="P:protein N-linked glycosylation"/>
    <property type="evidence" value="ECO:0007669"/>
    <property type="project" value="TreeGrafter"/>
</dbReference>
<comment type="pathway">
    <text evidence="2 12">Protein modification; protein glycosylation.</text>
</comment>
<evidence type="ECO:0000256" key="9">
    <source>
        <dbReference type="ARBA" id="ARBA00023136"/>
    </source>
</evidence>
<dbReference type="CDD" id="cd00899">
    <property type="entry name" value="b4GalT"/>
    <property type="match status" value="1"/>
</dbReference>
<evidence type="ECO:0000256" key="10">
    <source>
        <dbReference type="ARBA" id="ARBA00023180"/>
    </source>
</evidence>
<evidence type="ECO:0000256" key="12">
    <source>
        <dbReference type="RuleBase" id="RU368121"/>
    </source>
</evidence>
<reference evidence="16" key="1">
    <citation type="submission" date="2025-08" db="UniProtKB">
        <authorList>
            <consortium name="RefSeq"/>
        </authorList>
    </citation>
    <scope>IDENTIFICATION</scope>
</reference>
<comment type="cofactor">
    <cofactor evidence="12">
        <name>Mn(2+)</name>
        <dbReference type="ChEBI" id="CHEBI:29035"/>
    </cofactor>
</comment>
<dbReference type="OrthoDB" id="10016069at2759"/>
<evidence type="ECO:0000256" key="6">
    <source>
        <dbReference type="ARBA" id="ARBA00022692"/>
    </source>
</evidence>
<accession>A0A8M1KBZ5</accession>
<evidence type="ECO:0000256" key="11">
    <source>
        <dbReference type="ARBA" id="ARBA00023211"/>
    </source>
</evidence>
<keyword evidence="12" id="KW-0333">Golgi apparatus</keyword>
<dbReference type="GO" id="GO:0000139">
    <property type="term" value="C:Golgi membrane"/>
    <property type="evidence" value="ECO:0007669"/>
    <property type="project" value="UniProtKB-SubCell"/>
</dbReference>
<dbReference type="GO" id="GO:0003831">
    <property type="term" value="F:beta-N-acetylglucosaminylglycopeptide beta-1,4-galactosyltransferase activity"/>
    <property type="evidence" value="ECO:0007669"/>
    <property type="project" value="TreeGrafter"/>
</dbReference>
<evidence type="ECO:0000259" key="14">
    <source>
        <dbReference type="Pfam" id="PF13733"/>
    </source>
</evidence>
<dbReference type="PANTHER" id="PTHR19300">
    <property type="entry name" value="BETA-1,4-GALACTOSYLTRANSFERASE"/>
    <property type="match status" value="1"/>
</dbReference>
<evidence type="ECO:0000313" key="15">
    <source>
        <dbReference type="Proteomes" id="UP000515152"/>
    </source>
</evidence>
<evidence type="ECO:0000256" key="1">
    <source>
        <dbReference type="ARBA" id="ARBA00004323"/>
    </source>
</evidence>
<evidence type="ECO:0000256" key="2">
    <source>
        <dbReference type="ARBA" id="ARBA00004922"/>
    </source>
</evidence>
<comment type="function">
    <text evidence="12">Responsible for the synthesis of complex-type N-linked oligosaccharides in many glycoproteins as well as the carbohydrate moieties of glycolipids.</text>
</comment>